<dbReference type="GO" id="GO:0016020">
    <property type="term" value="C:membrane"/>
    <property type="evidence" value="ECO:0007669"/>
    <property type="project" value="InterPro"/>
</dbReference>
<name>A0AA35S6T8_GEOBA</name>
<dbReference type="PANTHER" id="PTHR13037">
    <property type="entry name" value="FORMIN"/>
    <property type="match status" value="1"/>
</dbReference>
<feature type="domain" description="Fibronectin type-III" evidence="7">
    <location>
        <begin position="119"/>
        <end position="213"/>
    </location>
</feature>
<proteinExistence type="predicted"/>
<feature type="region of interest" description="Disordered" evidence="5">
    <location>
        <begin position="329"/>
        <end position="356"/>
    </location>
</feature>
<accession>A0AA35S6T8</accession>
<dbReference type="GO" id="GO:0007154">
    <property type="term" value="P:cell communication"/>
    <property type="evidence" value="ECO:0007669"/>
    <property type="project" value="InterPro"/>
</dbReference>
<dbReference type="SMART" id="SM00060">
    <property type="entry name" value="FN3"/>
    <property type="match status" value="1"/>
</dbReference>
<dbReference type="InterPro" id="IPR036116">
    <property type="entry name" value="FN3_sf"/>
</dbReference>
<dbReference type="Pfam" id="PF00041">
    <property type="entry name" value="fn3"/>
    <property type="match status" value="1"/>
</dbReference>
<feature type="non-terminal residue" evidence="8">
    <location>
        <position position="1"/>
    </location>
</feature>
<dbReference type="AlphaFoldDB" id="A0AA35S6T8"/>
<keyword evidence="3" id="KW-0677">Repeat</keyword>
<dbReference type="Proteomes" id="UP001174909">
    <property type="component" value="Unassembled WGS sequence"/>
</dbReference>
<keyword evidence="6" id="KW-0812">Transmembrane</keyword>
<evidence type="ECO:0000256" key="5">
    <source>
        <dbReference type="SAM" id="MobiDB-lite"/>
    </source>
</evidence>
<reference evidence="8" key="1">
    <citation type="submission" date="2023-03" db="EMBL/GenBank/DDBJ databases">
        <authorList>
            <person name="Steffen K."/>
            <person name="Cardenas P."/>
        </authorList>
    </citation>
    <scope>NUCLEOTIDE SEQUENCE</scope>
</reference>
<dbReference type="SUPFAM" id="SSF141072">
    <property type="entry name" value="CalX-like"/>
    <property type="match status" value="1"/>
</dbReference>
<evidence type="ECO:0000256" key="3">
    <source>
        <dbReference type="ARBA" id="ARBA00022737"/>
    </source>
</evidence>
<feature type="region of interest" description="Disordered" evidence="5">
    <location>
        <begin position="83"/>
        <end position="105"/>
    </location>
</feature>
<dbReference type="Gene3D" id="2.60.40.10">
    <property type="entry name" value="Immunoglobulins"/>
    <property type="match status" value="1"/>
</dbReference>
<dbReference type="InterPro" id="IPR013783">
    <property type="entry name" value="Ig-like_fold"/>
</dbReference>
<evidence type="ECO:0000256" key="1">
    <source>
        <dbReference type="ARBA" id="ARBA00022581"/>
    </source>
</evidence>
<evidence type="ECO:0000256" key="6">
    <source>
        <dbReference type="SAM" id="Phobius"/>
    </source>
</evidence>
<evidence type="ECO:0000259" key="7">
    <source>
        <dbReference type="PROSITE" id="PS50853"/>
    </source>
</evidence>
<keyword evidence="9" id="KW-1185">Reference proteome</keyword>
<dbReference type="PANTHER" id="PTHR13037:SF24">
    <property type="entry name" value="POLYCOMB PROTEIN PCL-RELATED"/>
    <property type="match status" value="1"/>
</dbReference>
<keyword evidence="2" id="KW-0732">Signal</keyword>
<evidence type="ECO:0000313" key="8">
    <source>
        <dbReference type="EMBL" id="CAI8023703.1"/>
    </source>
</evidence>
<dbReference type="InterPro" id="IPR003961">
    <property type="entry name" value="FN3_dom"/>
</dbReference>
<dbReference type="CDD" id="cd00063">
    <property type="entry name" value="FN3"/>
    <property type="match status" value="1"/>
</dbReference>
<keyword evidence="1" id="KW-0945">Host-virus interaction</keyword>
<sequence length="496" mass="52384">DAVIGLERTLYSIQEGSAPAVEVCIVVYRPTGICPIPFPFSVMFSTSDLTAVVDNDYLDADTIQLFGACATKRCISVPIVDDSTEEPDEQVSISLGDPSDSRITASPRQGLINITDTTPSGSPEMFGAVAGEREVEFSWSPPPPTQQNGVITSYTLSCSPSPSSLPQSPSSQSSGSLSVTGFSPNTLYSCSLTANNSQGSGPPATAIFTTQQDYAYFQLRLKGVLPCPNVIATLTEQKLKDVETKIIQIFKAGCAECSSNVLDEQSFSCFEESPLFLTYRARLEGTSERDSGSLVSLIEAWVRGGGASVIVTGVLMTVDSQCSVTISSLSDPECSKPSPPPNEPKPSPTQTLPTAGSDSTAAIIGGVVAIVLIIAIVVTIVVIAALILKNRRLTTKTAEKFEMGLVPGSPGVIPTSTNSAYHTVKKEGRVTGTYDIPLRAGDEGGYDIICPSPPPPPPPPSRPSPPPRPRPPSQQSLPKLPESEEEVYEVIPGEDN</sequence>
<evidence type="ECO:0000256" key="4">
    <source>
        <dbReference type="ARBA" id="ARBA00022837"/>
    </source>
</evidence>
<feature type="compositionally biased region" description="Acidic residues" evidence="5">
    <location>
        <begin position="483"/>
        <end position="496"/>
    </location>
</feature>
<dbReference type="EMBL" id="CASHTH010002026">
    <property type="protein sequence ID" value="CAI8023703.1"/>
    <property type="molecule type" value="Genomic_DNA"/>
</dbReference>
<dbReference type="InterPro" id="IPR003644">
    <property type="entry name" value="Calx_beta"/>
</dbReference>
<feature type="compositionally biased region" description="Pro residues" evidence="5">
    <location>
        <begin position="337"/>
        <end position="347"/>
    </location>
</feature>
<dbReference type="InterPro" id="IPR038081">
    <property type="entry name" value="CalX-like_sf"/>
</dbReference>
<dbReference type="PROSITE" id="PS50853">
    <property type="entry name" value="FN3"/>
    <property type="match status" value="1"/>
</dbReference>
<organism evidence="8 9">
    <name type="scientific">Geodia barretti</name>
    <name type="common">Barrett's horny sponge</name>
    <dbReference type="NCBI Taxonomy" id="519541"/>
    <lineage>
        <taxon>Eukaryota</taxon>
        <taxon>Metazoa</taxon>
        <taxon>Porifera</taxon>
        <taxon>Demospongiae</taxon>
        <taxon>Heteroscleromorpha</taxon>
        <taxon>Tetractinellida</taxon>
        <taxon>Astrophorina</taxon>
        <taxon>Geodiidae</taxon>
        <taxon>Geodia</taxon>
    </lineage>
</organism>
<dbReference type="Pfam" id="PF03160">
    <property type="entry name" value="Calx-beta"/>
    <property type="match status" value="1"/>
</dbReference>
<evidence type="ECO:0000256" key="2">
    <source>
        <dbReference type="ARBA" id="ARBA00022729"/>
    </source>
</evidence>
<comment type="caution">
    <text evidence="8">The sequence shown here is derived from an EMBL/GenBank/DDBJ whole genome shotgun (WGS) entry which is preliminary data.</text>
</comment>
<keyword evidence="6" id="KW-1133">Transmembrane helix</keyword>
<keyword evidence="6" id="KW-0472">Membrane</keyword>
<gene>
    <name evidence="8" type="ORF">GBAR_LOCUS13828</name>
</gene>
<dbReference type="SUPFAM" id="SSF49265">
    <property type="entry name" value="Fibronectin type III"/>
    <property type="match status" value="1"/>
</dbReference>
<feature type="region of interest" description="Disordered" evidence="5">
    <location>
        <begin position="443"/>
        <end position="496"/>
    </location>
</feature>
<evidence type="ECO:0000313" key="9">
    <source>
        <dbReference type="Proteomes" id="UP001174909"/>
    </source>
</evidence>
<feature type="transmembrane region" description="Helical" evidence="6">
    <location>
        <begin position="361"/>
        <end position="388"/>
    </location>
</feature>
<keyword evidence="4" id="KW-0106">Calcium</keyword>
<feature type="compositionally biased region" description="Pro residues" evidence="5">
    <location>
        <begin position="451"/>
        <end position="472"/>
    </location>
</feature>
<protein>
    <recommendedName>
        <fullName evidence="7">Fibronectin type-III domain-containing protein</fullName>
    </recommendedName>
</protein>
<dbReference type="Gene3D" id="2.60.40.2030">
    <property type="match status" value="1"/>
</dbReference>